<organism evidence="1">
    <name type="scientific">marine sediment metagenome</name>
    <dbReference type="NCBI Taxonomy" id="412755"/>
    <lineage>
        <taxon>unclassified sequences</taxon>
        <taxon>metagenomes</taxon>
        <taxon>ecological metagenomes</taxon>
    </lineage>
</organism>
<proteinExistence type="predicted"/>
<dbReference type="AlphaFoldDB" id="A0A0F9KUU7"/>
<feature type="non-terminal residue" evidence="1">
    <location>
        <position position="143"/>
    </location>
</feature>
<evidence type="ECO:0008006" key="2">
    <source>
        <dbReference type="Google" id="ProtNLM"/>
    </source>
</evidence>
<dbReference type="EMBL" id="LAZR01014072">
    <property type="protein sequence ID" value="KKM19080.1"/>
    <property type="molecule type" value="Genomic_DNA"/>
</dbReference>
<comment type="caution">
    <text evidence="1">The sequence shown here is derived from an EMBL/GenBank/DDBJ whole genome shotgun (WGS) entry which is preliminary data.</text>
</comment>
<dbReference type="Gene3D" id="3.10.350.10">
    <property type="entry name" value="LysM domain"/>
    <property type="match status" value="1"/>
</dbReference>
<sequence length="143" mass="14778">MLYQILYNDSPAKIARKFGVSMRALVGANPAKPTTIVAGTPTWGAIRVGETVNVPAAGIVGQAVPTESKIAAIESLMFVGGPCIETNVAVVCGVQAILGVGYDGKWGNDTSTEARKYVSNAPAGCSPRPAWWAPRGVSNCTGD</sequence>
<dbReference type="SUPFAM" id="SSF54106">
    <property type="entry name" value="LysM domain"/>
    <property type="match status" value="1"/>
</dbReference>
<gene>
    <name evidence="1" type="ORF">LCGC14_1659200</name>
</gene>
<dbReference type="InterPro" id="IPR018392">
    <property type="entry name" value="LysM"/>
</dbReference>
<reference evidence="1" key="1">
    <citation type="journal article" date="2015" name="Nature">
        <title>Complex archaea that bridge the gap between prokaryotes and eukaryotes.</title>
        <authorList>
            <person name="Spang A."/>
            <person name="Saw J.H."/>
            <person name="Jorgensen S.L."/>
            <person name="Zaremba-Niedzwiedzka K."/>
            <person name="Martijn J."/>
            <person name="Lind A.E."/>
            <person name="van Eijk R."/>
            <person name="Schleper C."/>
            <person name="Guy L."/>
            <person name="Ettema T.J."/>
        </authorList>
    </citation>
    <scope>NUCLEOTIDE SEQUENCE</scope>
</reference>
<dbReference type="InterPro" id="IPR036779">
    <property type="entry name" value="LysM_dom_sf"/>
</dbReference>
<evidence type="ECO:0000313" key="1">
    <source>
        <dbReference type="EMBL" id="KKM19080.1"/>
    </source>
</evidence>
<protein>
    <recommendedName>
        <fullName evidence="2">LysM domain-containing protein</fullName>
    </recommendedName>
</protein>
<accession>A0A0F9KUU7</accession>
<name>A0A0F9KUU7_9ZZZZ</name>
<dbReference type="CDD" id="cd00118">
    <property type="entry name" value="LysM"/>
    <property type="match status" value="1"/>
</dbReference>